<dbReference type="Pfam" id="PF13602">
    <property type="entry name" value="ADH_zinc_N_2"/>
    <property type="match status" value="1"/>
</dbReference>
<dbReference type="CDD" id="cd05289">
    <property type="entry name" value="MDR_like_2"/>
    <property type="match status" value="1"/>
</dbReference>
<dbReference type="PANTHER" id="PTHR44154:SF1">
    <property type="entry name" value="QUINONE OXIDOREDUCTASE"/>
    <property type="match status" value="1"/>
</dbReference>
<dbReference type="InterPro" id="IPR013154">
    <property type="entry name" value="ADH-like_N"/>
</dbReference>
<evidence type="ECO:0000313" key="3">
    <source>
        <dbReference type="EMBL" id="GII59265.1"/>
    </source>
</evidence>
<comment type="caution">
    <text evidence="3">The sequence shown here is derived from an EMBL/GenBank/DDBJ whole genome shotgun (WGS) entry which is preliminary data.</text>
</comment>
<keyword evidence="4" id="KW-1185">Reference proteome</keyword>
<dbReference type="EMBL" id="BOOR01000081">
    <property type="protein sequence ID" value="GII59265.1"/>
    <property type="molecule type" value="Genomic_DNA"/>
</dbReference>
<keyword evidence="1" id="KW-0521">NADP</keyword>
<dbReference type="Pfam" id="PF08240">
    <property type="entry name" value="ADH_N"/>
    <property type="match status" value="1"/>
</dbReference>
<evidence type="ECO:0000256" key="1">
    <source>
        <dbReference type="ARBA" id="ARBA00022857"/>
    </source>
</evidence>
<dbReference type="RefSeq" id="WP_203949325.1">
    <property type="nucleotide sequence ID" value="NZ_BOOR01000081.1"/>
</dbReference>
<evidence type="ECO:0000259" key="2">
    <source>
        <dbReference type="SMART" id="SM00829"/>
    </source>
</evidence>
<organism evidence="3 4">
    <name type="scientific">Planotetraspora thailandica</name>
    <dbReference type="NCBI Taxonomy" id="487172"/>
    <lineage>
        <taxon>Bacteria</taxon>
        <taxon>Bacillati</taxon>
        <taxon>Actinomycetota</taxon>
        <taxon>Actinomycetes</taxon>
        <taxon>Streptosporangiales</taxon>
        <taxon>Streptosporangiaceae</taxon>
        <taxon>Planotetraspora</taxon>
    </lineage>
</organism>
<protein>
    <submittedName>
        <fullName evidence="3">Putative oxidoreductase</fullName>
    </submittedName>
</protein>
<feature type="domain" description="Enoyl reductase (ER)" evidence="2">
    <location>
        <begin position="12"/>
        <end position="310"/>
    </location>
</feature>
<proteinExistence type="predicted"/>
<dbReference type="Gene3D" id="3.40.50.720">
    <property type="entry name" value="NAD(P)-binding Rossmann-like Domain"/>
    <property type="match status" value="1"/>
</dbReference>
<dbReference type="SMART" id="SM00829">
    <property type="entry name" value="PKS_ER"/>
    <property type="match status" value="1"/>
</dbReference>
<reference evidence="3" key="1">
    <citation type="submission" date="2021-01" db="EMBL/GenBank/DDBJ databases">
        <title>Whole genome shotgun sequence of Planotetraspora thailandica NBRC 104271.</title>
        <authorList>
            <person name="Komaki H."/>
            <person name="Tamura T."/>
        </authorList>
    </citation>
    <scope>NUCLEOTIDE SEQUENCE</scope>
    <source>
        <strain evidence="3">NBRC 104271</strain>
    </source>
</reference>
<dbReference type="Gene3D" id="3.90.180.10">
    <property type="entry name" value="Medium-chain alcohol dehydrogenases, catalytic domain"/>
    <property type="match status" value="1"/>
</dbReference>
<accession>A0A8J4DFE2</accession>
<dbReference type="Proteomes" id="UP000605992">
    <property type="component" value="Unassembled WGS sequence"/>
</dbReference>
<dbReference type="PANTHER" id="PTHR44154">
    <property type="entry name" value="QUINONE OXIDOREDUCTASE"/>
    <property type="match status" value="1"/>
</dbReference>
<dbReference type="GO" id="GO:0016491">
    <property type="term" value="F:oxidoreductase activity"/>
    <property type="evidence" value="ECO:0007669"/>
    <property type="project" value="InterPro"/>
</dbReference>
<dbReference type="SUPFAM" id="SSF50129">
    <property type="entry name" value="GroES-like"/>
    <property type="match status" value="1"/>
</dbReference>
<name>A0A8J4DFE2_9ACTN</name>
<gene>
    <name evidence="3" type="ORF">Pth03_76540</name>
</gene>
<dbReference type="InterPro" id="IPR020843">
    <property type="entry name" value="ER"/>
</dbReference>
<sequence>MVRAVAATAWSGADAIDVIDVTPRSPGPGEVVVAVEATVISPFDLKRATGLMGRDDRMLPLRLGNEAAGVVTAAGTGAVGFDGEPLTVGDEAFGHWLPGAQADEITVPASMLLHKPAALGFAEAAALLGSATTAVHTLEAAAVRDGDVVLVHGASGAVGGMVVQLARRRGAHVIGTAAPGRHNQVRAAGAQPVAYGDGLAERVRALAPGGVTAAIDTAGTDEAIAASFALVADPARVVTIANFAAAADGAQALGPGPDTERIRSAARLDLVRLAAAGHLVVSIAAEFPIDDARSAYRMLATGHAGGKIILRP</sequence>
<dbReference type="InterPro" id="IPR011032">
    <property type="entry name" value="GroES-like_sf"/>
</dbReference>
<dbReference type="InterPro" id="IPR051603">
    <property type="entry name" value="Zinc-ADH_QOR/CCCR"/>
</dbReference>
<dbReference type="AlphaFoldDB" id="A0A8J4DFE2"/>
<dbReference type="InterPro" id="IPR036291">
    <property type="entry name" value="NAD(P)-bd_dom_sf"/>
</dbReference>
<evidence type="ECO:0000313" key="4">
    <source>
        <dbReference type="Proteomes" id="UP000605992"/>
    </source>
</evidence>
<dbReference type="SUPFAM" id="SSF51735">
    <property type="entry name" value="NAD(P)-binding Rossmann-fold domains"/>
    <property type="match status" value="1"/>
</dbReference>